<dbReference type="AlphaFoldDB" id="A0A1X2ID31"/>
<dbReference type="Gene3D" id="1.10.490.10">
    <property type="entry name" value="Globins"/>
    <property type="match status" value="1"/>
</dbReference>
<name>A0A1X2ID31_9FUNG</name>
<dbReference type="GO" id="GO:0020037">
    <property type="term" value="F:heme binding"/>
    <property type="evidence" value="ECO:0007669"/>
    <property type="project" value="InterPro"/>
</dbReference>
<accession>A0A1X2ID31</accession>
<dbReference type="PANTHER" id="PTHR43396">
    <property type="entry name" value="FLAVOHEMOPROTEIN"/>
    <property type="match status" value="1"/>
</dbReference>
<dbReference type="GO" id="GO:0008941">
    <property type="term" value="F:nitric oxide dioxygenase NAD(P)H activity"/>
    <property type="evidence" value="ECO:0007669"/>
    <property type="project" value="TreeGrafter"/>
</dbReference>
<dbReference type="SUPFAM" id="SSF46458">
    <property type="entry name" value="Globin-like"/>
    <property type="match status" value="1"/>
</dbReference>
<dbReference type="InterPro" id="IPR012292">
    <property type="entry name" value="Globin/Proto"/>
</dbReference>
<evidence type="ECO:0000313" key="2">
    <source>
        <dbReference type="EMBL" id="ORZ13512.1"/>
    </source>
</evidence>
<feature type="non-terminal residue" evidence="2">
    <location>
        <position position="166"/>
    </location>
</feature>
<dbReference type="InterPro" id="IPR000971">
    <property type="entry name" value="Globin"/>
</dbReference>
<gene>
    <name evidence="2" type="ORF">BCR42DRAFT_299247</name>
</gene>
<proteinExistence type="predicted"/>
<dbReference type="GO" id="GO:0071500">
    <property type="term" value="P:cellular response to nitrosative stress"/>
    <property type="evidence" value="ECO:0007669"/>
    <property type="project" value="TreeGrafter"/>
</dbReference>
<dbReference type="Pfam" id="PF00042">
    <property type="entry name" value="Globin"/>
    <property type="match status" value="1"/>
</dbReference>
<keyword evidence="3" id="KW-1185">Reference proteome</keyword>
<comment type="caution">
    <text evidence="2">The sequence shown here is derived from an EMBL/GenBank/DDBJ whole genome shotgun (WGS) entry which is preliminary data.</text>
</comment>
<dbReference type="Proteomes" id="UP000193560">
    <property type="component" value="Unassembled WGS sequence"/>
</dbReference>
<protein>
    <submittedName>
        <fullName evidence="2">Globin-like protein</fullName>
    </submittedName>
</protein>
<feature type="domain" description="Globin" evidence="1">
    <location>
        <begin position="1"/>
        <end position="159"/>
    </location>
</feature>
<dbReference type="EMBL" id="MCGE01000016">
    <property type="protein sequence ID" value="ORZ13512.1"/>
    <property type="molecule type" value="Genomic_DNA"/>
</dbReference>
<dbReference type="STRING" id="90262.A0A1X2ID31"/>
<reference evidence="2 3" key="1">
    <citation type="submission" date="2016-07" db="EMBL/GenBank/DDBJ databases">
        <title>Pervasive Adenine N6-methylation of Active Genes in Fungi.</title>
        <authorList>
            <consortium name="DOE Joint Genome Institute"/>
            <person name="Mondo S.J."/>
            <person name="Dannebaum R.O."/>
            <person name="Kuo R.C."/>
            <person name="Labutti K."/>
            <person name="Haridas S."/>
            <person name="Kuo A."/>
            <person name="Salamov A."/>
            <person name="Ahrendt S.R."/>
            <person name="Lipzen A."/>
            <person name="Sullivan W."/>
            <person name="Andreopoulos W.B."/>
            <person name="Clum A."/>
            <person name="Lindquist E."/>
            <person name="Daum C."/>
            <person name="Ramamoorthy G.K."/>
            <person name="Gryganskyi A."/>
            <person name="Culley D."/>
            <person name="Magnuson J.K."/>
            <person name="James T.Y."/>
            <person name="O'Malley M.A."/>
            <person name="Stajich J.E."/>
            <person name="Spatafora J.W."/>
            <person name="Visel A."/>
            <person name="Grigoriev I.V."/>
        </authorList>
    </citation>
    <scope>NUCLEOTIDE SEQUENCE [LARGE SCALE GENOMIC DNA]</scope>
    <source>
        <strain evidence="2 3">NRRL 1336</strain>
    </source>
</reference>
<dbReference type="InterPro" id="IPR009050">
    <property type="entry name" value="Globin-like_sf"/>
</dbReference>
<evidence type="ECO:0000259" key="1">
    <source>
        <dbReference type="PROSITE" id="PS01033"/>
    </source>
</evidence>
<sequence length="166" mass="18801">PTQSDIDIVRTSWERVVNLTQPKDPASVSPAQGFGLAFYDALFDLDPQVRSLFGTNVLVQAKMLTYVIAYIARAPLIATTTTTTTTTKDLDPEWLVMKLRELGARHHYYKVEPEQFQLVGPAIDTALRVRLQDEYTVEIGKAWTKTHAYVAHHMALGLVSQRQWEK</sequence>
<dbReference type="GO" id="GO:0046210">
    <property type="term" value="P:nitric oxide catabolic process"/>
    <property type="evidence" value="ECO:0007669"/>
    <property type="project" value="TreeGrafter"/>
</dbReference>
<dbReference type="GO" id="GO:0019825">
    <property type="term" value="F:oxygen binding"/>
    <property type="evidence" value="ECO:0007669"/>
    <property type="project" value="InterPro"/>
</dbReference>
<dbReference type="PROSITE" id="PS01033">
    <property type="entry name" value="GLOBIN"/>
    <property type="match status" value="1"/>
</dbReference>
<dbReference type="GO" id="GO:0071949">
    <property type="term" value="F:FAD binding"/>
    <property type="evidence" value="ECO:0007669"/>
    <property type="project" value="TreeGrafter"/>
</dbReference>
<dbReference type="PANTHER" id="PTHR43396:SF6">
    <property type="entry name" value="ABL201WP"/>
    <property type="match status" value="1"/>
</dbReference>
<feature type="non-terminal residue" evidence="2">
    <location>
        <position position="1"/>
    </location>
</feature>
<evidence type="ECO:0000313" key="3">
    <source>
        <dbReference type="Proteomes" id="UP000193560"/>
    </source>
</evidence>
<organism evidence="2 3">
    <name type="scientific">Absidia repens</name>
    <dbReference type="NCBI Taxonomy" id="90262"/>
    <lineage>
        <taxon>Eukaryota</taxon>
        <taxon>Fungi</taxon>
        <taxon>Fungi incertae sedis</taxon>
        <taxon>Mucoromycota</taxon>
        <taxon>Mucoromycotina</taxon>
        <taxon>Mucoromycetes</taxon>
        <taxon>Mucorales</taxon>
        <taxon>Cunninghamellaceae</taxon>
        <taxon>Absidia</taxon>
    </lineage>
</organism>
<dbReference type="OrthoDB" id="436496at2759"/>